<gene>
    <name evidence="1" type="ordered locus">CT1407</name>
</gene>
<dbReference type="HOGENOM" id="CLU_3287008_0_0_10"/>
<evidence type="ECO:0000313" key="2">
    <source>
        <dbReference type="Proteomes" id="UP000001007"/>
    </source>
</evidence>
<organism evidence="1 2">
    <name type="scientific">Chlorobaculum tepidum (strain ATCC 49652 / DSM 12025 / NBRC 103806 / TLS)</name>
    <name type="common">Chlorobium tepidum</name>
    <dbReference type="NCBI Taxonomy" id="194439"/>
    <lineage>
        <taxon>Bacteria</taxon>
        <taxon>Pseudomonadati</taxon>
        <taxon>Chlorobiota</taxon>
        <taxon>Chlorobiia</taxon>
        <taxon>Chlorobiales</taxon>
        <taxon>Chlorobiaceae</taxon>
        <taxon>Chlorobaculum</taxon>
    </lineage>
</organism>
<name>Q8KCK8_CHLTE</name>
<keyword evidence="2" id="KW-1185">Reference proteome</keyword>
<dbReference type="EMBL" id="AE006470">
    <property type="protein sequence ID" value="AAM72635.1"/>
    <property type="molecule type" value="Genomic_DNA"/>
</dbReference>
<dbReference type="AlphaFoldDB" id="Q8KCK8"/>
<dbReference type="KEGG" id="cte:CT1407"/>
<evidence type="ECO:0000313" key="1">
    <source>
        <dbReference type="EMBL" id="AAM72635.1"/>
    </source>
</evidence>
<dbReference type="EnsemblBacteria" id="AAM72635">
    <property type="protein sequence ID" value="AAM72635"/>
    <property type="gene ID" value="CT1407"/>
</dbReference>
<protein>
    <submittedName>
        <fullName evidence="1">Uncharacterized protein</fullName>
    </submittedName>
</protein>
<sequence>MVLFSRVLTLLPLDRYILFCCPGFQAGVRREKVSLKVETL</sequence>
<accession>Q8KCK8</accession>
<proteinExistence type="predicted"/>
<dbReference type="Proteomes" id="UP000001007">
    <property type="component" value="Chromosome"/>
</dbReference>
<reference evidence="1 2" key="1">
    <citation type="journal article" date="2002" name="Proc. Natl. Acad. Sci. U.S.A.">
        <title>The complete genome sequence of Chlorobium tepidum TLS, a photosynthetic, anaerobic, green-sulfur bacterium.</title>
        <authorList>
            <person name="Eisen J.A."/>
            <person name="Nelson K.E."/>
            <person name="Paulsen I.T."/>
            <person name="Heidelberg J.F."/>
            <person name="Wu M."/>
            <person name="Dodson R.J."/>
            <person name="Deboy R."/>
            <person name="Gwinn M.L."/>
            <person name="Nelson W.C."/>
            <person name="Haft D.H."/>
            <person name="Hickey E.K."/>
            <person name="Peterson J.D."/>
            <person name="Durkin A.S."/>
            <person name="Kolonay J.L."/>
            <person name="Yang F."/>
            <person name="Holt I."/>
            <person name="Umayam L.A."/>
            <person name="Mason T."/>
            <person name="Brenner M."/>
            <person name="Shea T.P."/>
            <person name="Parksey D."/>
            <person name="Nierman W.C."/>
            <person name="Feldblyum T.V."/>
            <person name="Hansen C.L."/>
            <person name="Craven M.B."/>
            <person name="Radune D."/>
            <person name="Vamathevan J."/>
            <person name="Khouri H."/>
            <person name="White O."/>
            <person name="Gruber T.M."/>
            <person name="Ketchum K.A."/>
            <person name="Venter J.C."/>
            <person name="Tettelin H."/>
            <person name="Bryant D.A."/>
            <person name="Fraser C.M."/>
        </authorList>
    </citation>
    <scope>NUCLEOTIDE SEQUENCE [LARGE SCALE GENOMIC DNA]</scope>
    <source>
        <strain evidence="2">ATCC 49652 / DSM 12025 / NBRC 103806 / TLS</strain>
    </source>
</reference>